<reference evidence="1 2" key="1">
    <citation type="submission" date="2019-08" db="EMBL/GenBank/DDBJ databases">
        <authorList>
            <person name="Dong K."/>
        </authorList>
    </citation>
    <scope>NUCLEOTIDE SEQUENCE [LARGE SCALE GENOMIC DNA]</scope>
    <source>
        <strain evidence="1 2">M4-8</strain>
    </source>
</reference>
<keyword evidence="2" id="KW-1185">Reference proteome</keyword>
<protein>
    <recommendedName>
        <fullName evidence="3">ATP-binding protein</fullName>
    </recommendedName>
</protein>
<evidence type="ECO:0008006" key="3">
    <source>
        <dbReference type="Google" id="ProtNLM"/>
    </source>
</evidence>
<dbReference type="OrthoDB" id="3237545at2"/>
<dbReference type="InterPro" id="IPR027417">
    <property type="entry name" value="P-loop_NTPase"/>
</dbReference>
<proteinExistence type="predicted"/>
<evidence type="ECO:0000313" key="1">
    <source>
        <dbReference type="EMBL" id="TXK05734.1"/>
    </source>
</evidence>
<dbReference type="SUPFAM" id="SSF52540">
    <property type="entry name" value="P-loop containing nucleoside triphosphate hydrolases"/>
    <property type="match status" value="1"/>
</dbReference>
<comment type="caution">
    <text evidence="1">The sequence shown here is derived from an EMBL/GenBank/DDBJ whole genome shotgun (WGS) entry which is preliminary data.</text>
</comment>
<dbReference type="EMBL" id="VRSW01000001">
    <property type="protein sequence ID" value="TXK05734.1"/>
    <property type="molecule type" value="Genomic_DNA"/>
</dbReference>
<organism evidence="1 2">
    <name type="scientific">Microbacterium mitrae</name>
    <dbReference type="NCBI Taxonomy" id="664640"/>
    <lineage>
        <taxon>Bacteria</taxon>
        <taxon>Bacillati</taxon>
        <taxon>Actinomycetota</taxon>
        <taxon>Actinomycetes</taxon>
        <taxon>Micrococcales</taxon>
        <taxon>Microbacteriaceae</taxon>
        <taxon>Microbacterium</taxon>
    </lineage>
</organism>
<evidence type="ECO:0000313" key="2">
    <source>
        <dbReference type="Proteomes" id="UP000321196"/>
    </source>
</evidence>
<gene>
    <name evidence="1" type="ORF">FVP60_01730</name>
</gene>
<dbReference type="NCBIfam" id="NF005115">
    <property type="entry name" value="PRK06547.1"/>
    <property type="match status" value="1"/>
</dbReference>
<dbReference type="AlphaFoldDB" id="A0A5C8HP15"/>
<sequence>MPSKSNDAVEAALSRAVDDIQALVRASGASAPVVLIDGRSGAGKTSLSRRLAVSRRDAYVLALDSVYPGWDGLRAGADHVIDNVLTPRVRGAEGSWNGWNWQLDVPETASHVVPLHGTLIVEGAGIVTAASAVLADVRVWVEAADADRKRRALTRDGDTYAPHWERWARQEDQHIAANDPRSLADIVVVVPTD</sequence>
<accession>A0A5C8HP15</accession>
<dbReference type="Proteomes" id="UP000321196">
    <property type="component" value="Unassembled WGS sequence"/>
</dbReference>
<name>A0A5C8HP15_9MICO</name>
<dbReference type="RefSeq" id="WP_147824545.1">
    <property type="nucleotide sequence ID" value="NZ_VRSW01000001.1"/>
</dbReference>
<dbReference type="Gene3D" id="3.40.50.300">
    <property type="entry name" value="P-loop containing nucleotide triphosphate hydrolases"/>
    <property type="match status" value="1"/>
</dbReference>